<accession>A0A2M8KJ47</accession>
<organism evidence="1 2">
    <name type="scientific">Candidatus Portnoybacteria bacterium CG10_big_fil_rev_8_21_14_0_10_44_7</name>
    <dbReference type="NCBI Taxonomy" id="1974816"/>
    <lineage>
        <taxon>Bacteria</taxon>
        <taxon>Candidatus Portnoyibacteriota</taxon>
    </lineage>
</organism>
<dbReference type="Proteomes" id="UP000231086">
    <property type="component" value="Unassembled WGS sequence"/>
</dbReference>
<sequence>MFKRPENTKQLEWTNHVVGKMLFYRLSANRVKSVVRKPQRAEKGIAPGTIAVMQKAGTNRPSEIWAMYQDLPGGKKRIITAWRYPGQSPKREAIPIPADIILELKKEGLIK</sequence>
<gene>
    <name evidence="1" type="ORF">COU85_01050</name>
</gene>
<proteinExistence type="predicted"/>
<dbReference type="AlphaFoldDB" id="A0A2M8KJ47"/>
<reference evidence="2" key="1">
    <citation type="submission" date="2017-09" db="EMBL/GenBank/DDBJ databases">
        <title>Depth-based differentiation of microbial function through sediment-hosted aquifers and enrichment of novel symbionts in the deep terrestrial subsurface.</title>
        <authorList>
            <person name="Probst A.J."/>
            <person name="Ladd B."/>
            <person name="Jarett J.K."/>
            <person name="Geller-Mcgrath D.E."/>
            <person name="Sieber C.M.K."/>
            <person name="Emerson J.B."/>
            <person name="Anantharaman K."/>
            <person name="Thomas B.C."/>
            <person name="Malmstrom R."/>
            <person name="Stieglmeier M."/>
            <person name="Klingl A."/>
            <person name="Woyke T."/>
            <person name="Ryan C.M."/>
            <person name="Banfield J.F."/>
        </authorList>
    </citation>
    <scope>NUCLEOTIDE SEQUENCE [LARGE SCALE GENOMIC DNA]</scope>
</reference>
<comment type="caution">
    <text evidence="1">The sequence shown here is derived from an EMBL/GenBank/DDBJ whole genome shotgun (WGS) entry which is preliminary data.</text>
</comment>
<dbReference type="EMBL" id="PFEA01000019">
    <property type="protein sequence ID" value="PJE59941.1"/>
    <property type="molecule type" value="Genomic_DNA"/>
</dbReference>
<evidence type="ECO:0000313" key="1">
    <source>
        <dbReference type="EMBL" id="PJE59941.1"/>
    </source>
</evidence>
<protein>
    <submittedName>
        <fullName evidence="1">Uncharacterized protein</fullName>
    </submittedName>
</protein>
<name>A0A2M8KJ47_9BACT</name>
<evidence type="ECO:0000313" key="2">
    <source>
        <dbReference type="Proteomes" id="UP000231086"/>
    </source>
</evidence>